<keyword evidence="2" id="KW-1185">Reference proteome</keyword>
<protein>
    <submittedName>
        <fullName evidence="1">Uncharacterized protein</fullName>
    </submittedName>
</protein>
<comment type="caution">
    <text evidence="1">The sequence shown here is derived from an EMBL/GenBank/DDBJ whole genome shotgun (WGS) entry which is preliminary data.</text>
</comment>
<dbReference type="EMBL" id="BJXA01000022">
    <property type="protein sequence ID" value="GEM39120.1"/>
    <property type="molecule type" value="Genomic_DNA"/>
</dbReference>
<organism evidence="1 2">
    <name type="scientific">Nocardia ninae NBRC 108245</name>
    <dbReference type="NCBI Taxonomy" id="1210091"/>
    <lineage>
        <taxon>Bacteria</taxon>
        <taxon>Bacillati</taxon>
        <taxon>Actinomycetota</taxon>
        <taxon>Actinomycetes</taxon>
        <taxon>Mycobacteriales</taxon>
        <taxon>Nocardiaceae</taxon>
        <taxon>Nocardia</taxon>
    </lineage>
</organism>
<name>A0A511MEN3_9NOCA</name>
<evidence type="ECO:0000313" key="1">
    <source>
        <dbReference type="EMBL" id="GEM39120.1"/>
    </source>
</evidence>
<proteinExistence type="predicted"/>
<dbReference type="Proteomes" id="UP000321424">
    <property type="component" value="Unassembled WGS sequence"/>
</dbReference>
<evidence type="ECO:0000313" key="2">
    <source>
        <dbReference type="Proteomes" id="UP000321424"/>
    </source>
</evidence>
<gene>
    <name evidence="1" type="ORF">NN4_36390</name>
</gene>
<reference evidence="1 2" key="1">
    <citation type="submission" date="2019-07" db="EMBL/GenBank/DDBJ databases">
        <title>Whole genome shotgun sequence of Nocardia ninae NBRC 108245.</title>
        <authorList>
            <person name="Hosoyama A."/>
            <person name="Uohara A."/>
            <person name="Ohji S."/>
            <person name="Ichikawa N."/>
        </authorList>
    </citation>
    <scope>NUCLEOTIDE SEQUENCE [LARGE SCALE GENOMIC DNA]</scope>
    <source>
        <strain evidence="1 2">NBRC 108245</strain>
    </source>
</reference>
<dbReference type="AlphaFoldDB" id="A0A511MEN3"/>
<sequence>MTINLRAWTGEFHDVSWTEVARFFRAISDSYPDFQHLTDIVDSIRGSGCDHQLAGQMSMHDLIVTTRPIPEPPIEEVVVRAPGSLVPVPEGAVVIDCLSDASRANRIVAPVSEAVPLFWRFATASFGVTPIGPPE</sequence>
<accession>A0A511MEN3</accession>